<dbReference type="Proteomes" id="UP000194841">
    <property type="component" value="Unassembled WGS sequence"/>
</dbReference>
<evidence type="ECO:0000313" key="4">
    <source>
        <dbReference type="Proteomes" id="UP000194841"/>
    </source>
</evidence>
<dbReference type="EMBL" id="MWPV01000001">
    <property type="protein sequence ID" value="OUL59328.1"/>
    <property type="molecule type" value="Genomic_DNA"/>
</dbReference>
<name>A0A244CUQ3_PSEDV</name>
<accession>A0A244CUQ3</accession>
<dbReference type="InterPro" id="IPR028344">
    <property type="entry name" value="ParE1/4"/>
</dbReference>
<dbReference type="InterPro" id="IPR007712">
    <property type="entry name" value="RelE/ParE_toxin"/>
</dbReference>
<evidence type="ECO:0000256" key="1">
    <source>
        <dbReference type="ARBA" id="ARBA00022649"/>
    </source>
</evidence>
<sequence length="98" mass="11969">MSKYTLSKKASDDLINIFQYTYKNFNISQAESYLLELETCFIMLSNEPELAHRVEDIRKDYFRYLFRKHAVYFKSRENDIFIVRVIHQQMKYELHLTS</sequence>
<evidence type="ECO:0000256" key="2">
    <source>
        <dbReference type="PIRNR" id="PIRNR029218"/>
    </source>
</evidence>
<reference evidence="3 4" key="1">
    <citation type="submission" date="2017-02" db="EMBL/GenBank/DDBJ databases">
        <title>Pseudoalteromonas ulvae TC14 Genome.</title>
        <authorList>
            <person name="Molmeret M."/>
        </authorList>
    </citation>
    <scope>NUCLEOTIDE SEQUENCE [LARGE SCALE GENOMIC DNA]</scope>
    <source>
        <strain evidence="3">TC14</strain>
    </source>
</reference>
<keyword evidence="4" id="KW-1185">Reference proteome</keyword>
<comment type="similarity">
    <text evidence="2">Belongs to the RelE toxin family.</text>
</comment>
<comment type="caution">
    <text evidence="3">The sequence shown here is derived from an EMBL/GenBank/DDBJ whole genome shotgun (WGS) entry which is preliminary data.</text>
</comment>
<gene>
    <name evidence="3" type="ORF">B1199_03415</name>
</gene>
<keyword evidence="1" id="KW-1277">Toxin-antitoxin system</keyword>
<dbReference type="Gene3D" id="3.30.2310.20">
    <property type="entry name" value="RelE-like"/>
    <property type="match status" value="1"/>
</dbReference>
<protein>
    <recommendedName>
        <fullName evidence="2">Toxin</fullName>
    </recommendedName>
</protein>
<dbReference type="OrthoDB" id="516834at2"/>
<dbReference type="RefSeq" id="WP_086742720.1">
    <property type="nucleotide sequence ID" value="NZ_MWPV01000001.1"/>
</dbReference>
<dbReference type="AlphaFoldDB" id="A0A244CUQ3"/>
<dbReference type="Pfam" id="PF05016">
    <property type="entry name" value="ParE_toxin"/>
    <property type="match status" value="1"/>
</dbReference>
<proteinExistence type="inferred from homology"/>
<dbReference type="InterPro" id="IPR035093">
    <property type="entry name" value="RelE/ParE_toxin_dom_sf"/>
</dbReference>
<dbReference type="PIRSF" id="PIRSF029218">
    <property type="entry name" value="ParE"/>
    <property type="match status" value="1"/>
</dbReference>
<evidence type="ECO:0000313" key="3">
    <source>
        <dbReference type="EMBL" id="OUL59328.1"/>
    </source>
</evidence>
<organism evidence="3 4">
    <name type="scientific">Pseudoalteromonas ulvae</name>
    <dbReference type="NCBI Taxonomy" id="107327"/>
    <lineage>
        <taxon>Bacteria</taxon>
        <taxon>Pseudomonadati</taxon>
        <taxon>Pseudomonadota</taxon>
        <taxon>Gammaproteobacteria</taxon>
        <taxon>Alteromonadales</taxon>
        <taxon>Pseudoalteromonadaceae</taxon>
        <taxon>Pseudoalteromonas</taxon>
    </lineage>
</organism>